<dbReference type="Proteomes" id="UP000314294">
    <property type="component" value="Unassembled WGS sequence"/>
</dbReference>
<proteinExistence type="predicted"/>
<feature type="domain" description="Myb/SANT-like DNA-binding" evidence="1">
    <location>
        <begin position="9"/>
        <end position="99"/>
    </location>
</feature>
<evidence type="ECO:0000313" key="2">
    <source>
        <dbReference type="EMBL" id="TNN80401.1"/>
    </source>
</evidence>
<dbReference type="EMBL" id="SRLO01000055">
    <property type="protein sequence ID" value="TNN80401.1"/>
    <property type="molecule type" value="Genomic_DNA"/>
</dbReference>
<evidence type="ECO:0000259" key="1">
    <source>
        <dbReference type="Pfam" id="PF13837"/>
    </source>
</evidence>
<name>A0A4Z2IRE2_9TELE</name>
<reference evidence="2 3" key="1">
    <citation type="submission" date="2019-03" db="EMBL/GenBank/DDBJ databases">
        <title>First draft genome of Liparis tanakae, snailfish: a comprehensive survey of snailfish specific genes.</title>
        <authorList>
            <person name="Kim W."/>
            <person name="Song I."/>
            <person name="Jeong J.-H."/>
            <person name="Kim D."/>
            <person name="Kim S."/>
            <person name="Ryu S."/>
            <person name="Song J.Y."/>
            <person name="Lee S.K."/>
        </authorList>
    </citation>
    <scope>NUCLEOTIDE SEQUENCE [LARGE SCALE GENOMIC DNA]</scope>
    <source>
        <tissue evidence="2">Muscle</tissue>
    </source>
</reference>
<sequence>MENTRATTHFWTEEQTECMLNILKELNILKFMDGRKTRNGGLFQKAALKMVKAGFPRTAEQIRIRWKNVKKAFFLAKRDNGASGRGHATCPCYDVLDDLLGSRSVSLVKHSGVDSGVQLPTTVGTRTQQSRRMRDIDVLVNHMQIMTQDWKEDMARSEAREEQLIASILRTDRMWVPSMHPMIWGMLNFCSNLVAIPMASSVVGTLMKCSKADVTIPSQNWYTIFFTVELWTPNWLATTLCSAQLANL</sequence>
<accession>A0A4Z2IRE2</accession>
<dbReference type="AlphaFoldDB" id="A0A4Z2IRE2"/>
<evidence type="ECO:0000313" key="3">
    <source>
        <dbReference type="Proteomes" id="UP000314294"/>
    </source>
</evidence>
<dbReference type="InterPro" id="IPR044822">
    <property type="entry name" value="Myb_DNA-bind_4"/>
</dbReference>
<protein>
    <recommendedName>
        <fullName evidence="1">Myb/SANT-like DNA-binding domain-containing protein</fullName>
    </recommendedName>
</protein>
<comment type="caution">
    <text evidence="2">The sequence shown here is derived from an EMBL/GenBank/DDBJ whole genome shotgun (WGS) entry which is preliminary data.</text>
</comment>
<dbReference type="PANTHER" id="PTHR47595">
    <property type="entry name" value="HEAT SHOCK 70 KDA PROTEIN 14"/>
    <property type="match status" value="1"/>
</dbReference>
<gene>
    <name evidence="2" type="ORF">EYF80_009425</name>
</gene>
<organism evidence="2 3">
    <name type="scientific">Liparis tanakae</name>
    <name type="common">Tanaka's snailfish</name>
    <dbReference type="NCBI Taxonomy" id="230148"/>
    <lineage>
        <taxon>Eukaryota</taxon>
        <taxon>Metazoa</taxon>
        <taxon>Chordata</taxon>
        <taxon>Craniata</taxon>
        <taxon>Vertebrata</taxon>
        <taxon>Euteleostomi</taxon>
        <taxon>Actinopterygii</taxon>
        <taxon>Neopterygii</taxon>
        <taxon>Teleostei</taxon>
        <taxon>Neoteleostei</taxon>
        <taxon>Acanthomorphata</taxon>
        <taxon>Eupercaria</taxon>
        <taxon>Perciformes</taxon>
        <taxon>Cottioidei</taxon>
        <taxon>Cottales</taxon>
        <taxon>Liparidae</taxon>
        <taxon>Liparis</taxon>
    </lineage>
</organism>
<dbReference type="PANTHER" id="PTHR47595:SF1">
    <property type="entry name" value="MYB_SANT-LIKE DNA-BINDING DOMAIN-CONTAINING PROTEIN"/>
    <property type="match status" value="1"/>
</dbReference>
<dbReference type="Gene3D" id="1.10.10.60">
    <property type="entry name" value="Homeodomain-like"/>
    <property type="match status" value="1"/>
</dbReference>
<dbReference type="Pfam" id="PF13837">
    <property type="entry name" value="Myb_DNA-bind_4"/>
    <property type="match status" value="1"/>
</dbReference>
<dbReference type="OrthoDB" id="691673at2759"/>
<keyword evidence="3" id="KW-1185">Reference proteome</keyword>